<gene>
    <name evidence="2" type="ORF">GA560_05240</name>
    <name evidence="3" type="ORF">SAMN05216250_1746</name>
</gene>
<evidence type="ECO:0000256" key="1">
    <source>
        <dbReference type="SAM" id="Phobius"/>
    </source>
</evidence>
<feature type="transmembrane region" description="Helical" evidence="1">
    <location>
        <begin position="105"/>
        <end position="124"/>
    </location>
</feature>
<keyword evidence="1" id="KW-0812">Transmembrane</keyword>
<name>A0A1I5F3T6_9BACE</name>
<feature type="transmembrane region" description="Helical" evidence="1">
    <location>
        <begin position="13"/>
        <end position="32"/>
    </location>
</feature>
<proteinExistence type="predicted"/>
<reference evidence="2 5" key="2">
    <citation type="journal article" date="2019" name="Nat. Med.">
        <title>A library of human gut bacterial isolates paired with longitudinal multiomics data enables mechanistic microbiome research.</title>
        <authorList>
            <person name="Poyet M."/>
            <person name="Groussin M."/>
            <person name="Gibbons S.M."/>
            <person name="Avila-Pacheco J."/>
            <person name="Jiang X."/>
            <person name="Kearney S.M."/>
            <person name="Perrotta A.R."/>
            <person name="Berdy B."/>
            <person name="Zhao S."/>
            <person name="Lieberman T.D."/>
            <person name="Swanson P.K."/>
            <person name="Smith M."/>
            <person name="Roesemann S."/>
            <person name="Alexander J.E."/>
            <person name="Rich S.A."/>
            <person name="Livny J."/>
            <person name="Vlamakis H."/>
            <person name="Clish C."/>
            <person name="Bullock K."/>
            <person name="Deik A."/>
            <person name="Scott J."/>
            <person name="Pierce K.A."/>
            <person name="Xavier R.J."/>
            <person name="Alm E.J."/>
        </authorList>
    </citation>
    <scope>NUCLEOTIDE SEQUENCE [LARGE SCALE GENOMIC DNA]</scope>
    <source>
        <strain evidence="2 5">BIOML-A73</strain>
    </source>
</reference>
<sequence>MARKSSVLFIKKWGNRIIIVAIILEMFFWPSLENLAGCGMTWICWSLFRKIGLNETIIKEHIFVWLVFLSMSLYRILPLLATLVEFNSIGYNFRVPFDTYLGETVLYLFSALAFYCATRSHNALRKLKSLLYRYGLYDRVSNKTIWILGLMGLAIRFYLMGTHVQIGDVIGKTLAGFLFFQYAPLILFFPSLYSNSQKQNDIVVRNRLATFYFIFIILLAFSTNSRYAILEPFGTFALLFVLSYVQHKTSTRQLINKKYIIYAALAIIFFVPFVSDVSLAMIANRNIRSEVSASELLKSTLNTYLDRDKMELLRRLKEQKGVEGLKEEEWTEIYVSNFALNRYCNLKVTDNTLYHAERVGFNNEVMYNDYWNRVLGLLPMPILKELGINYNKNEIFSRGDLLKSLSLNVPIFASLLVTSHLADGLATFGFFYFPLECLLMYLRFLFLDTFLIIRNNRVQYSILGLITIFSFLAMFRNASGGCDSLGYLLRGYWQDVILFIICFFIIKRISR</sequence>
<keyword evidence="1" id="KW-0472">Membrane</keyword>
<feature type="transmembrane region" description="Helical" evidence="1">
    <location>
        <begin position="428"/>
        <end position="446"/>
    </location>
</feature>
<feature type="transmembrane region" description="Helical" evidence="1">
    <location>
        <begin position="487"/>
        <end position="506"/>
    </location>
</feature>
<evidence type="ECO:0008006" key="6">
    <source>
        <dbReference type="Google" id="ProtNLM"/>
    </source>
</evidence>
<accession>A0A1I5F3T6</accession>
<reference evidence="3 4" key="1">
    <citation type="submission" date="2016-10" db="EMBL/GenBank/DDBJ databases">
        <authorList>
            <person name="de Groot N.N."/>
        </authorList>
    </citation>
    <scope>NUCLEOTIDE SEQUENCE [LARGE SCALE GENOMIC DNA]</scope>
    <source>
        <strain evidence="3 4">NLAE-zl-C202</strain>
    </source>
</reference>
<evidence type="ECO:0000313" key="3">
    <source>
        <dbReference type="EMBL" id="SFO18458.1"/>
    </source>
</evidence>
<dbReference type="Proteomes" id="UP000474077">
    <property type="component" value="Unassembled WGS sequence"/>
</dbReference>
<dbReference type="AlphaFoldDB" id="A0A1I5F3T6"/>
<dbReference type="Proteomes" id="UP000183766">
    <property type="component" value="Unassembled WGS sequence"/>
</dbReference>
<evidence type="ECO:0000313" key="4">
    <source>
        <dbReference type="Proteomes" id="UP000183766"/>
    </source>
</evidence>
<evidence type="ECO:0000313" key="2">
    <source>
        <dbReference type="EMBL" id="KAB6085399.1"/>
    </source>
</evidence>
<organism evidence="3 4">
    <name type="scientific">Bacteroides xylanisolvens</name>
    <dbReference type="NCBI Taxonomy" id="371601"/>
    <lineage>
        <taxon>Bacteria</taxon>
        <taxon>Pseudomonadati</taxon>
        <taxon>Bacteroidota</taxon>
        <taxon>Bacteroidia</taxon>
        <taxon>Bacteroidales</taxon>
        <taxon>Bacteroidaceae</taxon>
        <taxon>Bacteroides</taxon>
    </lineage>
</organism>
<evidence type="ECO:0000313" key="5">
    <source>
        <dbReference type="Proteomes" id="UP000474077"/>
    </source>
</evidence>
<feature type="transmembrane region" description="Helical" evidence="1">
    <location>
        <begin position="405"/>
        <end position="422"/>
    </location>
</feature>
<feature type="transmembrane region" description="Helical" evidence="1">
    <location>
        <begin position="204"/>
        <end position="221"/>
    </location>
</feature>
<feature type="transmembrane region" description="Helical" evidence="1">
    <location>
        <begin position="173"/>
        <end position="192"/>
    </location>
</feature>
<feature type="transmembrane region" description="Helical" evidence="1">
    <location>
        <begin position="458"/>
        <end position="475"/>
    </location>
</feature>
<protein>
    <recommendedName>
        <fullName evidence="6">Oligosaccharide repeat unit polymerase</fullName>
    </recommendedName>
</protein>
<keyword evidence="1" id="KW-1133">Transmembrane helix</keyword>
<feature type="transmembrane region" description="Helical" evidence="1">
    <location>
        <begin position="144"/>
        <end position="161"/>
    </location>
</feature>
<dbReference type="RefSeq" id="WP_074911506.1">
    <property type="nucleotide sequence ID" value="NZ_CP103098.1"/>
</dbReference>
<dbReference type="EMBL" id="FOUM01000074">
    <property type="protein sequence ID" value="SFO18458.1"/>
    <property type="molecule type" value="Genomic_DNA"/>
</dbReference>
<feature type="transmembrane region" description="Helical" evidence="1">
    <location>
        <begin position="259"/>
        <end position="282"/>
    </location>
</feature>
<dbReference type="EMBL" id="WDER01000009">
    <property type="protein sequence ID" value="KAB6085399.1"/>
    <property type="molecule type" value="Genomic_DNA"/>
</dbReference>
<feature type="transmembrane region" description="Helical" evidence="1">
    <location>
        <begin position="62"/>
        <end position="84"/>
    </location>
</feature>